<feature type="domain" description="Leucine-binding protein" evidence="5">
    <location>
        <begin position="25"/>
        <end position="363"/>
    </location>
</feature>
<dbReference type="InterPro" id="IPR028081">
    <property type="entry name" value="Leu-bd"/>
</dbReference>
<dbReference type="GO" id="GO:0006865">
    <property type="term" value="P:amino acid transport"/>
    <property type="evidence" value="ECO:0007669"/>
    <property type="project" value="UniProtKB-KW"/>
</dbReference>
<evidence type="ECO:0000256" key="4">
    <source>
        <dbReference type="ARBA" id="ARBA00022970"/>
    </source>
</evidence>
<dbReference type="PROSITE" id="PS51257">
    <property type="entry name" value="PROKAR_LIPOPROTEIN"/>
    <property type="match status" value="1"/>
</dbReference>
<gene>
    <name evidence="6" type="ORF">AU468_06480</name>
</gene>
<dbReference type="InterPro" id="IPR000709">
    <property type="entry name" value="Leu_Ile_Val-bd"/>
</dbReference>
<dbReference type="SUPFAM" id="SSF53822">
    <property type="entry name" value="Periplasmic binding protein-like I"/>
    <property type="match status" value="1"/>
</dbReference>
<keyword evidence="3" id="KW-0732">Signal</keyword>
<dbReference type="PANTHER" id="PTHR47151:SF2">
    <property type="entry name" value="AMINO ACID BINDING PROTEIN"/>
    <property type="match status" value="1"/>
</dbReference>
<keyword evidence="4" id="KW-0029">Amino-acid transport</keyword>
<name>A0A2S4JS57_9SPIO</name>
<evidence type="ECO:0000256" key="2">
    <source>
        <dbReference type="ARBA" id="ARBA00022448"/>
    </source>
</evidence>
<comment type="similarity">
    <text evidence="1">Belongs to the leucine-binding protein family.</text>
</comment>
<comment type="caution">
    <text evidence="6">The sequence shown here is derived from an EMBL/GenBank/DDBJ whole genome shotgun (WGS) entry which is preliminary data.</text>
</comment>
<protein>
    <submittedName>
        <fullName evidence="6">Branched chain amino acid ABC transporter substrate-binding protein</fullName>
    </submittedName>
</protein>
<dbReference type="PRINTS" id="PR00337">
    <property type="entry name" value="LEUILEVALBP"/>
</dbReference>
<evidence type="ECO:0000313" key="7">
    <source>
        <dbReference type="Proteomes" id="UP000237350"/>
    </source>
</evidence>
<dbReference type="AlphaFoldDB" id="A0A2S4JS57"/>
<keyword evidence="7" id="KW-1185">Reference proteome</keyword>
<dbReference type="Gene3D" id="3.40.50.2300">
    <property type="match status" value="2"/>
</dbReference>
<dbReference type="Proteomes" id="UP000237350">
    <property type="component" value="Unassembled WGS sequence"/>
</dbReference>
<organism evidence="6 7">
    <name type="scientific">Alkalispirochaeta sphaeroplastigenens</name>
    <dbReference type="NCBI Taxonomy" id="1187066"/>
    <lineage>
        <taxon>Bacteria</taxon>
        <taxon>Pseudomonadati</taxon>
        <taxon>Spirochaetota</taxon>
        <taxon>Spirochaetia</taxon>
        <taxon>Spirochaetales</taxon>
        <taxon>Spirochaetaceae</taxon>
        <taxon>Alkalispirochaeta</taxon>
    </lineage>
</organism>
<dbReference type="EMBL" id="LPWH01000062">
    <property type="protein sequence ID" value="POR02310.1"/>
    <property type="molecule type" value="Genomic_DNA"/>
</dbReference>
<evidence type="ECO:0000259" key="5">
    <source>
        <dbReference type="Pfam" id="PF13458"/>
    </source>
</evidence>
<dbReference type="InterPro" id="IPR028082">
    <property type="entry name" value="Peripla_BP_I"/>
</dbReference>
<evidence type="ECO:0000256" key="3">
    <source>
        <dbReference type="ARBA" id="ARBA00022729"/>
    </source>
</evidence>
<evidence type="ECO:0000256" key="1">
    <source>
        <dbReference type="ARBA" id="ARBA00010062"/>
    </source>
</evidence>
<keyword evidence="2" id="KW-0813">Transport</keyword>
<reference evidence="7" key="1">
    <citation type="submission" date="2015-12" db="EMBL/GenBank/DDBJ databases">
        <authorList>
            <person name="Lodha T.D."/>
            <person name="Chintalapati S."/>
            <person name="Chintalapati V.R."/>
            <person name="Sravanthi T."/>
        </authorList>
    </citation>
    <scope>NUCLEOTIDE SEQUENCE [LARGE SCALE GENOMIC DNA]</scope>
    <source>
        <strain evidence="7">JC133</strain>
    </source>
</reference>
<accession>A0A2S4JS57</accession>
<dbReference type="PANTHER" id="PTHR47151">
    <property type="entry name" value="LEU/ILE/VAL-BINDING ABC TRANSPORTER SUBUNIT"/>
    <property type="match status" value="1"/>
</dbReference>
<sequence>MKIGVLGGVVLALMLSACGQKGADEIRIGVPGAHSGDLASYGLPTVNAAELVAEQVNQAGGLLGKQIRLFVEDDQCQPEVATNIAAKLVGDGVVGVLGHICSGATRTALGIYTGEGIVVVSPSATSPPLTQSGEFPTFFRTIAPDDAQGELQAQFVAETMGAKSVAILHDGGDYGRGLADFARAALLENYPDVRIALYEGITVGAVDYSAIINRVGAANVDVLIYGGYHPEASRLVSQMRSQGMDLPFISGDGIQDETFIDVAGANAEGVYATGPRDTSANPVAQAARRAHQEKYGEEPGPFFMNAYSGMLALVNAIEAAGSTDSAAIQEALRTSPVQTPIGEITFDERGDAIGIGFAIYQVQNGVYVELQ</sequence>
<dbReference type="CDD" id="cd06342">
    <property type="entry name" value="PBP1_ABC_LIVBP-like"/>
    <property type="match status" value="1"/>
</dbReference>
<dbReference type="OrthoDB" id="369860at2"/>
<evidence type="ECO:0000313" key="6">
    <source>
        <dbReference type="EMBL" id="POR02310.1"/>
    </source>
</evidence>
<dbReference type="Pfam" id="PF13458">
    <property type="entry name" value="Peripla_BP_6"/>
    <property type="match status" value="1"/>
</dbReference>
<proteinExistence type="inferred from homology"/>